<dbReference type="Proteomes" id="UP000887578">
    <property type="component" value="Unplaced"/>
</dbReference>
<evidence type="ECO:0000259" key="5">
    <source>
        <dbReference type="Pfam" id="PF09258"/>
    </source>
</evidence>
<dbReference type="Gene3D" id="3.40.640.10">
    <property type="entry name" value="Type I PLP-dependent aspartate aminotransferase-like (Major domain)"/>
    <property type="match status" value="1"/>
</dbReference>
<dbReference type="SUPFAM" id="SSF51445">
    <property type="entry name" value="(Trans)glycosidases"/>
    <property type="match status" value="1"/>
</dbReference>
<dbReference type="PANTHER" id="PTHR30244">
    <property type="entry name" value="TRANSAMINASE"/>
    <property type="match status" value="1"/>
</dbReference>
<accession>A0A914Q996</accession>
<evidence type="ECO:0000313" key="7">
    <source>
        <dbReference type="WBParaSite" id="PDA_v2.g27689.t1"/>
    </source>
</evidence>
<dbReference type="WBParaSite" id="PDA_v2.g27689.t1">
    <property type="protein sequence ID" value="PDA_v2.g27689.t1"/>
    <property type="gene ID" value="PDA_v2.g27689"/>
</dbReference>
<dbReference type="InterPro" id="IPR000653">
    <property type="entry name" value="DegT/StrS_aminotransferase"/>
</dbReference>
<feature type="domain" description="Glycosyl transferase 64" evidence="5">
    <location>
        <begin position="788"/>
        <end position="892"/>
    </location>
</feature>
<organism evidence="6 7">
    <name type="scientific">Panagrolaimus davidi</name>
    <dbReference type="NCBI Taxonomy" id="227884"/>
    <lineage>
        <taxon>Eukaryota</taxon>
        <taxon>Metazoa</taxon>
        <taxon>Ecdysozoa</taxon>
        <taxon>Nematoda</taxon>
        <taxon>Chromadorea</taxon>
        <taxon>Rhabditida</taxon>
        <taxon>Tylenchina</taxon>
        <taxon>Panagrolaimomorpha</taxon>
        <taxon>Panagrolaimoidea</taxon>
        <taxon>Panagrolaimidae</taxon>
        <taxon>Panagrolaimus</taxon>
    </lineage>
</organism>
<name>A0A914Q996_9BILA</name>
<keyword evidence="6" id="KW-1185">Reference proteome</keyword>
<evidence type="ECO:0000256" key="1">
    <source>
        <dbReference type="ARBA" id="ARBA00004648"/>
    </source>
</evidence>
<evidence type="ECO:0000256" key="4">
    <source>
        <dbReference type="ARBA" id="ARBA00023157"/>
    </source>
</evidence>
<dbReference type="GO" id="GO:0008483">
    <property type="term" value="F:transaminase activity"/>
    <property type="evidence" value="ECO:0007669"/>
    <property type="project" value="TreeGrafter"/>
</dbReference>
<dbReference type="InterPro" id="IPR015338">
    <property type="entry name" value="GT64_dom"/>
</dbReference>
<dbReference type="Pfam" id="PF01041">
    <property type="entry name" value="DegT_DnrJ_EryC1"/>
    <property type="match status" value="1"/>
</dbReference>
<dbReference type="GO" id="GO:0005789">
    <property type="term" value="C:endoplasmic reticulum membrane"/>
    <property type="evidence" value="ECO:0007669"/>
    <property type="project" value="UniProtKB-SubCell"/>
</dbReference>
<keyword evidence="3" id="KW-0808">Transferase</keyword>
<dbReference type="SUPFAM" id="SSF53383">
    <property type="entry name" value="PLP-dependent transferases"/>
    <property type="match status" value="1"/>
</dbReference>
<protein>
    <submittedName>
        <fullName evidence="7">Glycosyltransferase 2-like domain-containing protein</fullName>
    </submittedName>
</protein>
<dbReference type="GO" id="GO:1901135">
    <property type="term" value="P:carbohydrate derivative metabolic process"/>
    <property type="evidence" value="ECO:0007669"/>
    <property type="project" value="UniProtKB-ARBA"/>
</dbReference>
<reference evidence="7" key="1">
    <citation type="submission" date="2022-11" db="UniProtKB">
        <authorList>
            <consortium name="WormBaseParasite"/>
        </authorList>
    </citation>
    <scope>IDENTIFICATION</scope>
</reference>
<evidence type="ECO:0000313" key="6">
    <source>
        <dbReference type="Proteomes" id="UP000887578"/>
    </source>
</evidence>
<dbReference type="Gene3D" id="3.20.20.80">
    <property type="entry name" value="Glycosidases"/>
    <property type="match status" value="1"/>
</dbReference>
<dbReference type="GO" id="GO:0016757">
    <property type="term" value="F:glycosyltransferase activity"/>
    <property type="evidence" value="ECO:0007669"/>
    <property type="project" value="InterPro"/>
</dbReference>
<evidence type="ECO:0000256" key="3">
    <source>
        <dbReference type="ARBA" id="ARBA00022679"/>
    </source>
</evidence>
<dbReference type="InterPro" id="IPR017853">
    <property type="entry name" value="GH"/>
</dbReference>
<dbReference type="Pfam" id="PF09258">
    <property type="entry name" value="Glyco_transf_64"/>
    <property type="match status" value="1"/>
</dbReference>
<proteinExistence type="inferred from homology"/>
<comment type="subcellular location">
    <subcellularLocation>
        <location evidence="1">Endoplasmic reticulum membrane</location>
        <topology evidence="1">Single-pass type II membrane protein</topology>
    </subcellularLocation>
</comment>
<dbReference type="GO" id="GO:0000271">
    <property type="term" value="P:polysaccharide biosynthetic process"/>
    <property type="evidence" value="ECO:0007669"/>
    <property type="project" value="TreeGrafter"/>
</dbReference>
<dbReference type="PANTHER" id="PTHR30244:SF34">
    <property type="entry name" value="DTDP-4-AMINO-4,6-DIDEOXYGALACTOSE TRANSAMINASE"/>
    <property type="match status" value="1"/>
</dbReference>
<dbReference type="InterPro" id="IPR015424">
    <property type="entry name" value="PyrdxlP-dep_Trfase"/>
</dbReference>
<dbReference type="GO" id="GO:0030170">
    <property type="term" value="F:pyridoxal phosphate binding"/>
    <property type="evidence" value="ECO:0007669"/>
    <property type="project" value="TreeGrafter"/>
</dbReference>
<dbReference type="Gene3D" id="3.90.550.10">
    <property type="entry name" value="Spore Coat Polysaccharide Biosynthesis Protein SpsA, Chain A"/>
    <property type="match status" value="1"/>
</dbReference>
<evidence type="ECO:0000256" key="2">
    <source>
        <dbReference type="ARBA" id="ARBA00010271"/>
    </source>
</evidence>
<dbReference type="InterPro" id="IPR029044">
    <property type="entry name" value="Nucleotide-diphossugar_trans"/>
</dbReference>
<sequence length="1334" mass="155170">MGPKLLGTFGDYACASMYVNKMLHAGDGGFILSKNPSTQTRLQSILNHGFTRSFHFVHFESSINGKINGLGAAVACGVLENFQVIIERRQAIAQWYRESLAEVVTAKEIELMPECGVGDTPWVFGLHCSTKSMRTALRKHLAENSIETRDYFFPMHLQPAFRKDISEPLQSLPNSEKYGSTGFYLPTHTNMSKTTTKFIGKIICEFFDKKMSNFKTDKEIHEMNGCHTGVNLNSLHENLCDEKANSKIGEIMLRKMRQCFYGQEIWDDKSEILKQFDEYFKNPLAKFDSKKDKLDLFYKYFTSTLNVENVPQDDKTLLKVLQSFPKSVKKDNCEIVYFRKYDNDQSVLNHIKELFEGFKVIDAKIPENGYSIKIPPSMNLEIVIADLTDVTLQEALKIKDIFESEILFCQNLLLTNTDEKMLPFLTELTKHFILQSKHQNIRVLKALSPFVNPETVEWDEFQTQWNTPLPRKLKFVGDPEWNHHHQNAYQSAINALKERFHDDFAEVLFISAVEQYICDCEITPKQPWIGIIHGITKNDKRFYVPDLEKLCTKSRFKSWFKTCVGLFTLTSVQLDYLRNNLWPEFKFPINQLFYPSFPLTTQPKSSTVLETITNNKEVDVYFIGSFDRNFEHFFKVKFPKNMKKILLVCDWETPTTGIPDDVKIVSYADSEEYECILRESIIFLSLKNGGAANTLVIECIVRNIPIVVPKMKSVMDYIGEEYPLLYEPERLDFSDFISTQRVAEAIKYLKQMDKTSLTQNRFVQDFETSAVLSYIKPENLNRKHFDLTISICSYKRTHNLSQILDSLINHQSSAYNFEIIIWNNNNSRRRTVEKIVESFKKSMNNNKIQIELISSSENHVCSVRFAISMLMQSEKLLICDDDIIPGPEYIDFFMKNNADHPRDVLCVRGNKFLPHIMPEKNVHKIWTNYDAFEFLDDFQDECSIHYVHADACLIPKAALLEVSSTCPPDNDFMLIDDYWLSYVLAAKFDRNLRKLKLSENVITRTKDSDQVGIAMYTRKDVANARTRMYIHHMINGWPKFENEFKVFDCKEIKDYKIHSWKNQRIGFNINSEITDEEILNLSEMKFSMVRIGVAGIGRDEGFEFAQLNSEPKLTLDDMEKLIKRLNNFSFDVIIALDKRVASEKNWIMIAERFCHYKNVVGYDLINEPSTKENEFQHWYEIRGCTKMDDSEHFIDHVKLIKALTWRSHNKGRYTFPGDVPIYENLNHPENIHWSPEFIDKEIKFINKWTSSTGIPVFIGEFGITREVKGAELYLKAISNSCKRYNISACLYAYRDPDWEAMDYELGVNASNYFERSSGSDNPLYNVIRKFNTIN</sequence>
<comment type="similarity">
    <text evidence="2">Belongs to the glycosyltransferase 47 family.</text>
</comment>
<dbReference type="InterPro" id="IPR015421">
    <property type="entry name" value="PyrdxlP-dep_Trfase_major"/>
</dbReference>
<dbReference type="SUPFAM" id="SSF53448">
    <property type="entry name" value="Nucleotide-diphospho-sugar transferases"/>
    <property type="match status" value="1"/>
</dbReference>
<keyword evidence="4" id="KW-1015">Disulfide bond</keyword>